<dbReference type="HOGENOM" id="CLU_042989_0_0_1"/>
<comment type="similarity">
    <text evidence="1">Belongs to the proteasome subunit S11 family.</text>
</comment>
<dbReference type="GO" id="GO:0005634">
    <property type="term" value="C:nucleus"/>
    <property type="evidence" value="ECO:0007669"/>
    <property type="project" value="TreeGrafter"/>
</dbReference>
<dbReference type="InterPro" id="IPR054179">
    <property type="entry name" value="PSD13_N"/>
</dbReference>
<dbReference type="GO" id="GO:0008541">
    <property type="term" value="C:proteasome regulatory particle, lid subcomplex"/>
    <property type="evidence" value="ECO:0007669"/>
    <property type="project" value="TreeGrafter"/>
</dbReference>
<dbReference type="SMART" id="SM00088">
    <property type="entry name" value="PINT"/>
    <property type="match status" value="1"/>
</dbReference>
<evidence type="ECO:0000313" key="5">
    <source>
        <dbReference type="Proteomes" id="UP000053257"/>
    </source>
</evidence>
<dbReference type="GO" id="GO:0006511">
    <property type="term" value="P:ubiquitin-dependent protein catabolic process"/>
    <property type="evidence" value="ECO:0007669"/>
    <property type="project" value="TreeGrafter"/>
</dbReference>
<evidence type="ECO:0000256" key="1">
    <source>
        <dbReference type="ARBA" id="ARBA00006207"/>
    </source>
</evidence>
<dbReference type="InterPro" id="IPR000717">
    <property type="entry name" value="PCI_dom"/>
</dbReference>
<dbReference type="AlphaFoldDB" id="A0A0C3NP74"/>
<sequence>MATETAVERPKLDVDEYLASAVSATPAELHPYFTAFKDLHSRKLWHQLTRKLGDFFDEPLSRSYRVDVFDRFVRDFEGKLNQLRLVEMGVKVAREIDNPIDHLKFLKALLERIPQETAADAHVLLLANVAHTKLAYGDLEGTKTDMDAALAILDSLPSVENRVRADYYKVAADYYKGKAEYAPYYRSSLLYLACIDVAEMDPEERVLRAHDLSISALLGDTIYNFGELLMHPILDALSTAPYEWLKKLLFTFNEGNIGKFEALAPLFPKEPILQENYSFLRQKICLMALIESVFRRNAYDRTLSFQTIAEETRLPLHEVEHLLMKGLSLKLIRGSLDQVDQKAQITWVQPRVLSIDQIGQLSQRLAVWNDKLHKVEERIAPQVPANA</sequence>
<dbReference type="InterPro" id="IPR036390">
    <property type="entry name" value="WH_DNA-bd_sf"/>
</dbReference>
<dbReference type="Pfam" id="PF22037">
    <property type="entry name" value="PSD13_N"/>
    <property type="match status" value="1"/>
</dbReference>
<dbReference type="Pfam" id="PF01399">
    <property type="entry name" value="PCI"/>
    <property type="match status" value="1"/>
</dbReference>
<keyword evidence="2" id="KW-0647">Proteasome</keyword>
<name>A0A0C3NP74_PHLG1</name>
<dbReference type="Proteomes" id="UP000053257">
    <property type="component" value="Unassembled WGS sequence"/>
</dbReference>
<proteinExistence type="inferred from homology"/>
<feature type="domain" description="PCI" evidence="3">
    <location>
        <begin position="183"/>
        <end position="350"/>
    </location>
</feature>
<dbReference type="PANTHER" id="PTHR10539:SF0">
    <property type="entry name" value="26S PROTEASOME NON-ATPASE REGULATORY SUBUNIT 13"/>
    <property type="match status" value="1"/>
</dbReference>
<dbReference type="EMBL" id="KN840508">
    <property type="protein sequence ID" value="KIP06909.1"/>
    <property type="molecule type" value="Genomic_DNA"/>
</dbReference>
<dbReference type="PANTHER" id="PTHR10539">
    <property type="entry name" value="26S PROTEASOME NON-ATPASE REGULATORY SUBUNIT 13"/>
    <property type="match status" value="1"/>
</dbReference>
<protein>
    <recommendedName>
        <fullName evidence="3">PCI domain-containing protein</fullName>
    </recommendedName>
</protein>
<organism evidence="4 5">
    <name type="scientific">Phlebiopsis gigantea (strain 11061_1 CR5-6)</name>
    <name type="common">White-rot fungus</name>
    <name type="synonym">Peniophora gigantea</name>
    <dbReference type="NCBI Taxonomy" id="745531"/>
    <lineage>
        <taxon>Eukaryota</taxon>
        <taxon>Fungi</taxon>
        <taxon>Dikarya</taxon>
        <taxon>Basidiomycota</taxon>
        <taxon>Agaricomycotina</taxon>
        <taxon>Agaricomycetes</taxon>
        <taxon>Polyporales</taxon>
        <taxon>Phanerochaetaceae</taxon>
        <taxon>Phlebiopsis</taxon>
    </lineage>
</organism>
<accession>A0A0C3NP74</accession>
<dbReference type="SUPFAM" id="SSF46785">
    <property type="entry name" value="Winged helix' DNA-binding domain"/>
    <property type="match status" value="1"/>
</dbReference>
<evidence type="ECO:0000256" key="2">
    <source>
        <dbReference type="ARBA" id="ARBA00022942"/>
    </source>
</evidence>
<reference evidence="4 5" key="1">
    <citation type="journal article" date="2014" name="PLoS Genet.">
        <title>Analysis of the Phlebiopsis gigantea genome, transcriptome and secretome provides insight into its pioneer colonization strategies of wood.</title>
        <authorList>
            <person name="Hori C."/>
            <person name="Ishida T."/>
            <person name="Igarashi K."/>
            <person name="Samejima M."/>
            <person name="Suzuki H."/>
            <person name="Master E."/>
            <person name="Ferreira P."/>
            <person name="Ruiz-Duenas F.J."/>
            <person name="Held B."/>
            <person name="Canessa P."/>
            <person name="Larrondo L.F."/>
            <person name="Schmoll M."/>
            <person name="Druzhinina I.S."/>
            <person name="Kubicek C.P."/>
            <person name="Gaskell J.A."/>
            <person name="Kersten P."/>
            <person name="St John F."/>
            <person name="Glasner J."/>
            <person name="Sabat G."/>
            <person name="Splinter BonDurant S."/>
            <person name="Syed K."/>
            <person name="Yadav J."/>
            <person name="Mgbeahuruike A.C."/>
            <person name="Kovalchuk A."/>
            <person name="Asiegbu F.O."/>
            <person name="Lackner G."/>
            <person name="Hoffmeister D."/>
            <person name="Rencoret J."/>
            <person name="Gutierrez A."/>
            <person name="Sun H."/>
            <person name="Lindquist E."/>
            <person name="Barry K."/>
            <person name="Riley R."/>
            <person name="Grigoriev I.V."/>
            <person name="Henrissat B."/>
            <person name="Kues U."/>
            <person name="Berka R.M."/>
            <person name="Martinez A.T."/>
            <person name="Covert S.F."/>
            <person name="Blanchette R.A."/>
            <person name="Cullen D."/>
        </authorList>
    </citation>
    <scope>NUCLEOTIDE SEQUENCE [LARGE SCALE GENOMIC DNA]</scope>
    <source>
        <strain evidence="4 5">11061_1 CR5-6</strain>
    </source>
</reference>
<dbReference type="GO" id="GO:0005829">
    <property type="term" value="C:cytosol"/>
    <property type="evidence" value="ECO:0007669"/>
    <property type="project" value="TreeGrafter"/>
</dbReference>
<dbReference type="OrthoDB" id="1093at2759"/>
<keyword evidence="5" id="KW-1185">Reference proteome</keyword>
<dbReference type="PROSITE" id="PS50250">
    <property type="entry name" value="PCI"/>
    <property type="match status" value="1"/>
</dbReference>
<dbReference type="STRING" id="745531.A0A0C3NP74"/>
<dbReference type="GO" id="GO:0005198">
    <property type="term" value="F:structural molecule activity"/>
    <property type="evidence" value="ECO:0007669"/>
    <property type="project" value="TreeGrafter"/>
</dbReference>
<evidence type="ECO:0000259" key="3">
    <source>
        <dbReference type="PROSITE" id="PS50250"/>
    </source>
</evidence>
<dbReference type="InterPro" id="IPR035298">
    <property type="entry name" value="PSMD13"/>
</dbReference>
<gene>
    <name evidence="4" type="ORF">PHLGIDRAFT_30296</name>
</gene>
<evidence type="ECO:0000313" key="4">
    <source>
        <dbReference type="EMBL" id="KIP06909.1"/>
    </source>
</evidence>